<evidence type="ECO:0000259" key="15">
    <source>
        <dbReference type="PROSITE" id="PS51198"/>
    </source>
</evidence>
<comment type="catalytic activity">
    <reaction evidence="12 13">
        <text>ATP + H2O = ADP + phosphate + H(+)</text>
        <dbReference type="Rhea" id="RHEA:13065"/>
        <dbReference type="ChEBI" id="CHEBI:15377"/>
        <dbReference type="ChEBI" id="CHEBI:15378"/>
        <dbReference type="ChEBI" id="CHEBI:30616"/>
        <dbReference type="ChEBI" id="CHEBI:43474"/>
        <dbReference type="ChEBI" id="CHEBI:456216"/>
        <dbReference type="EC" id="5.6.2.4"/>
    </reaction>
</comment>
<evidence type="ECO:0000256" key="6">
    <source>
        <dbReference type="ARBA" id="ARBA00022839"/>
    </source>
</evidence>
<evidence type="ECO:0000256" key="10">
    <source>
        <dbReference type="ARBA" id="ARBA00023235"/>
    </source>
</evidence>
<dbReference type="Gene3D" id="3.90.320.10">
    <property type="match status" value="1"/>
</dbReference>
<evidence type="ECO:0000256" key="7">
    <source>
        <dbReference type="ARBA" id="ARBA00022840"/>
    </source>
</evidence>
<keyword evidence="10 13" id="KW-0413">Isomerase</keyword>
<evidence type="ECO:0000256" key="8">
    <source>
        <dbReference type="ARBA" id="ARBA00023125"/>
    </source>
</evidence>
<evidence type="ECO:0000256" key="13">
    <source>
        <dbReference type="HAMAP-Rule" id="MF_01451"/>
    </source>
</evidence>
<keyword evidence="3 13" id="KW-0227">DNA damage</keyword>
<dbReference type="Proteomes" id="UP001652432">
    <property type="component" value="Unassembled WGS sequence"/>
</dbReference>
<keyword evidence="9 13" id="KW-0234">DNA repair</keyword>
<evidence type="ECO:0000256" key="3">
    <source>
        <dbReference type="ARBA" id="ARBA00022763"/>
    </source>
</evidence>
<dbReference type="InterPro" id="IPR000212">
    <property type="entry name" value="DNA_helicase_UvrD/REP"/>
</dbReference>
<dbReference type="SUPFAM" id="SSF52540">
    <property type="entry name" value="P-loop containing nucleoside triphosphate hydrolases"/>
    <property type="match status" value="1"/>
</dbReference>
<dbReference type="InterPro" id="IPR011604">
    <property type="entry name" value="PDDEXK-like_dom_sf"/>
</dbReference>
<keyword evidence="2 13" id="KW-0547">Nucleotide-binding</keyword>
<dbReference type="EC" id="3.1.-.-" evidence="13"/>
<dbReference type="Gene3D" id="3.40.50.300">
    <property type="entry name" value="P-loop containing nucleotide triphosphate hydrolases"/>
    <property type="match status" value="4"/>
</dbReference>
<dbReference type="GO" id="GO:0004386">
    <property type="term" value="F:helicase activity"/>
    <property type="evidence" value="ECO:0007669"/>
    <property type="project" value="UniProtKB-KW"/>
</dbReference>
<evidence type="ECO:0000256" key="9">
    <source>
        <dbReference type="ARBA" id="ARBA00023204"/>
    </source>
</evidence>
<dbReference type="Pfam" id="PF12705">
    <property type="entry name" value="PDDEXK_1"/>
    <property type="match status" value="1"/>
</dbReference>
<evidence type="ECO:0000256" key="5">
    <source>
        <dbReference type="ARBA" id="ARBA00022806"/>
    </source>
</evidence>
<dbReference type="InterPro" id="IPR014016">
    <property type="entry name" value="UvrD-like_ATP-bd"/>
</dbReference>
<dbReference type="Pfam" id="PF13361">
    <property type="entry name" value="UvrD_C"/>
    <property type="match status" value="1"/>
</dbReference>
<dbReference type="SUPFAM" id="SSF52980">
    <property type="entry name" value="Restriction endonuclease-like"/>
    <property type="match status" value="1"/>
</dbReference>
<keyword evidence="6 13" id="KW-0269">Exonuclease</keyword>
<evidence type="ECO:0000256" key="1">
    <source>
        <dbReference type="ARBA" id="ARBA00022722"/>
    </source>
</evidence>
<gene>
    <name evidence="13 17" type="primary">addA</name>
    <name evidence="17" type="ORF">OCV77_04530</name>
</gene>
<sequence length="1207" mass="137830">MAVTFTEEQLKAITLHDRNILVSAAAGSGKTAVLVERIIRMITRKEAPVDIDRLLVVTFTSAAAAEMRERISLAIERALLEDPENEHLQKQSTLLHNAKITTIDSFCLFVVRNNFNDIGLDPAFRIADEGELKLMKQDVLTELLEEWYQEGTEEFHACVEYFTGGSSDRALEEYIGKLHGFAISHPWPEEWLKEREEDYKITDVSGLKAQEWVEYLLNYVLTCIREDADRLREAVRLAEQPSGPWYYGEMLEREVEMLEAVAGRDSYQALGEAFSRIHFDRLPGKKDDSVDPVIRDQAKEIRNAVKKQIDELQENFFLLPAETVIRRMQEASGPVRTLLALTIQFLHRFEEKKRQENVIDFSDMEHMALQILLQRKEDGSLASTPAAREYRQFFAEILIDEYQDSNLVQELLLKSVSGEEEDAFNRFMVGDVKQSIYKFRLARPELFIEKYTCYSNDDSVRQRIDLHQNFRSRKEVITSINHVFERIMGERIGGISYDDAAALYPGAVYPEGEGYGTEILLTEKDQKGGLSGSGSEAVMIASRIRELHRTLQVQDKESGGLRPVKYSDMVILLRAVSSTAEEFRGILEKEGIPAYVTSRTGYFQAAEVREILALLQVLNNPMQDIPLFGTMKSFFGRFSEEEIAGIRVAGERSSLLYEDLVRGEQDEKVSGFLKKIRRWRRMAVYTPIHKLIQSILTETGYLEYIQAKPGGDQRRANVEMLLVRAAAFEKTSYYGLFHFLRYMKQLEKYQVDYGEADVLDENADVVRIMSIHKSKGLEFPVCFVAGLSHRFNRTDMSGSLILDVDMGIGVDYVQSRERISSRTLRKNVIATKLKLEALSEEMRILYVAMTRAREKLILTAAVSDLEKLKSAMKQREPYEKVPFSVLASAGSFLDFLLPCFRADEVTFLGSEELFTKEVEETIRNYDSKQELLLSSVDNEIMTEMSQKLNRAYPHMELQHLIVKTTVSELKKAGMGHLSERSISELSGGMAEGREEGFTRELFPQPEVTPYIPSFIREQETMSGTDRGTAYHKVMELLDLAGVLAWEEKMEQEAASGAGADQKQLGAQLQALCESGRLKQAERDAVADRKIEAFLNTALARRMARAQQAGKLYREQPFVLGLPANKLGEDLPEEETVLIQGIIDVFFEEEDYIVVADYKTDRVETSEELIRRYQVQLDYYAQALERLTGKQVKEKLIYSFALSREIRL</sequence>
<comment type="subunit">
    <text evidence="13">Heterodimer of AddA and AddB/RexB.</text>
</comment>
<dbReference type="Pfam" id="PF00580">
    <property type="entry name" value="UvrD-helicase"/>
    <property type="match status" value="1"/>
</dbReference>
<evidence type="ECO:0000256" key="2">
    <source>
        <dbReference type="ARBA" id="ARBA00022741"/>
    </source>
</evidence>
<feature type="domain" description="UvrD-like helicase C-terminal" evidence="16">
    <location>
        <begin position="474"/>
        <end position="776"/>
    </location>
</feature>
<keyword evidence="1 13" id="KW-0540">Nuclease</keyword>
<comment type="cofactor">
    <cofactor evidence="13">
        <name>Mg(2+)</name>
        <dbReference type="ChEBI" id="CHEBI:18420"/>
    </cofactor>
</comment>
<keyword evidence="8 13" id="KW-0238">DNA-binding</keyword>
<reference evidence="17 18" key="1">
    <citation type="journal article" date="2021" name="ISME Commun">
        <title>Automated analysis of genomic sequences facilitates high-throughput and comprehensive description of bacteria.</title>
        <authorList>
            <person name="Hitch T.C.A."/>
        </authorList>
    </citation>
    <scope>NUCLEOTIDE SEQUENCE [LARGE SCALE GENOMIC DNA]</scope>
    <source>
        <strain evidence="17 18">Sanger_18</strain>
    </source>
</reference>
<feature type="domain" description="UvrD-like helicase ATP-binding" evidence="15">
    <location>
        <begin position="3"/>
        <end position="473"/>
    </location>
</feature>
<dbReference type="RefSeq" id="WP_262573695.1">
    <property type="nucleotide sequence ID" value="NZ_JAOQKJ010000003.1"/>
</dbReference>
<accession>A0ABT2T0J8</accession>
<organism evidence="17 18">
    <name type="scientific">Suilimivivens aceti</name>
    <dbReference type="NCBI Taxonomy" id="2981774"/>
    <lineage>
        <taxon>Bacteria</taxon>
        <taxon>Bacillati</taxon>
        <taxon>Bacillota</taxon>
        <taxon>Clostridia</taxon>
        <taxon>Lachnospirales</taxon>
        <taxon>Lachnospiraceae</taxon>
        <taxon>Suilimivivens</taxon>
    </lineage>
</organism>
<dbReference type="InterPro" id="IPR011335">
    <property type="entry name" value="Restrct_endonuc-II-like"/>
</dbReference>
<dbReference type="HAMAP" id="MF_01451">
    <property type="entry name" value="AddA"/>
    <property type="match status" value="1"/>
</dbReference>
<evidence type="ECO:0000259" key="16">
    <source>
        <dbReference type="PROSITE" id="PS51217"/>
    </source>
</evidence>
<dbReference type="EC" id="5.6.2.4" evidence="13"/>
<comment type="function">
    <text evidence="13">The heterodimer acts as both an ATP-dependent DNA helicase and an ATP-dependent, dual-direction single-stranded exonuclease. Recognizes the chi site generating a DNA molecule suitable for the initiation of homologous recombination. The AddA nuclease domain is required for chi fragment generation; this subunit has the helicase and 3' -&gt; 5' nuclease activities.</text>
</comment>
<comment type="catalytic activity">
    <reaction evidence="11 13">
        <text>Couples ATP hydrolysis with the unwinding of duplex DNA by translocating in the 3'-5' direction.</text>
        <dbReference type="EC" id="5.6.2.4"/>
    </reaction>
</comment>
<evidence type="ECO:0000256" key="14">
    <source>
        <dbReference type="PROSITE-ProRule" id="PRU00560"/>
    </source>
</evidence>
<evidence type="ECO:0000256" key="11">
    <source>
        <dbReference type="ARBA" id="ARBA00034617"/>
    </source>
</evidence>
<feature type="binding site" evidence="14">
    <location>
        <begin position="24"/>
        <end position="31"/>
    </location>
    <ligand>
        <name>ATP</name>
        <dbReference type="ChEBI" id="CHEBI:30616"/>
    </ligand>
</feature>
<evidence type="ECO:0000256" key="4">
    <source>
        <dbReference type="ARBA" id="ARBA00022801"/>
    </source>
</evidence>
<evidence type="ECO:0000313" key="18">
    <source>
        <dbReference type="Proteomes" id="UP001652432"/>
    </source>
</evidence>
<protein>
    <recommendedName>
        <fullName evidence="13">ATP-dependent helicase/nuclease subunit A</fullName>
        <ecNumber evidence="13">3.1.-.-</ecNumber>
        <ecNumber evidence="13">5.6.2.4</ecNumber>
    </recommendedName>
    <alternativeName>
        <fullName evidence="13">ATP-dependent helicase/nuclease AddA</fullName>
    </alternativeName>
    <alternativeName>
        <fullName evidence="13">DNA 3'-5' helicase AddA</fullName>
    </alternativeName>
</protein>
<keyword evidence="5 13" id="KW-0347">Helicase</keyword>
<dbReference type="EMBL" id="JAOQKJ010000003">
    <property type="protein sequence ID" value="MCU6743773.1"/>
    <property type="molecule type" value="Genomic_DNA"/>
</dbReference>
<dbReference type="PROSITE" id="PS51198">
    <property type="entry name" value="UVRD_HELICASE_ATP_BIND"/>
    <property type="match status" value="1"/>
</dbReference>
<evidence type="ECO:0000313" key="17">
    <source>
        <dbReference type="EMBL" id="MCU6743773.1"/>
    </source>
</evidence>
<dbReference type="PANTHER" id="PTHR11070:SF48">
    <property type="entry name" value="ATP-DEPENDENT HELICASE_NUCLEASE SUBUNIT A"/>
    <property type="match status" value="1"/>
</dbReference>
<dbReference type="Gene3D" id="1.10.274.50">
    <property type="match status" value="1"/>
</dbReference>
<comment type="similarity">
    <text evidence="13">Belongs to the helicase family. AddA subfamily.</text>
</comment>
<keyword evidence="18" id="KW-1185">Reference proteome</keyword>
<dbReference type="InterPro" id="IPR014152">
    <property type="entry name" value="AddA"/>
</dbReference>
<keyword evidence="4 13" id="KW-0378">Hydrolase</keyword>
<dbReference type="PROSITE" id="PS51217">
    <property type="entry name" value="UVRD_HELICASE_CTER"/>
    <property type="match status" value="1"/>
</dbReference>
<dbReference type="NCBIfam" id="TIGR02785">
    <property type="entry name" value="addA_Gpos"/>
    <property type="match status" value="1"/>
</dbReference>
<evidence type="ECO:0000256" key="12">
    <source>
        <dbReference type="ARBA" id="ARBA00048988"/>
    </source>
</evidence>
<dbReference type="InterPro" id="IPR027417">
    <property type="entry name" value="P-loop_NTPase"/>
</dbReference>
<keyword evidence="7 13" id="KW-0067">ATP-binding</keyword>
<proteinExistence type="inferred from homology"/>
<dbReference type="InterPro" id="IPR014017">
    <property type="entry name" value="DNA_helicase_UvrD-like_C"/>
</dbReference>
<dbReference type="PANTHER" id="PTHR11070">
    <property type="entry name" value="UVRD / RECB / PCRA DNA HELICASE FAMILY MEMBER"/>
    <property type="match status" value="1"/>
</dbReference>
<comment type="caution">
    <text evidence="17">The sequence shown here is derived from an EMBL/GenBank/DDBJ whole genome shotgun (WGS) entry which is preliminary data.</text>
</comment>
<dbReference type="InterPro" id="IPR038726">
    <property type="entry name" value="PDDEXK_AddAB-type"/>
</dbReference>
<name>A0ABT2T0J8_9FIRM</name>